<comment type="caution">
    <text evidence="1">The sequence shown here is derived from an EMBL/GenBank/DDBJ whole genome shotgun (WGS) entry which is preliminary data.</text>
</comment>
<dbReference type="Pfam" id="PF06080">
    <property type="entry name" value="DUF938"/>
    <property type="match status" value="1"/>
</dbReference>
<dbReference type="InterPro" id="IPR010342">
    <property type="entry name" value="DUF938"/>
</dbReference>
<dbReference type="Gene3D" id="3.40.50.150">
    <property type="entry name" value="Vaccinia Virus protein VP39"/>
    <property type="match status" value="1"/>
</dbReference>
<keyword evidence="2" id="KW-1185">Reference proteome</keyword>
<dbReference type="PANTHER" id="PTHR20974:SF0">
    <property type="entry name" value="UPF0585 PROTEIN CG18661"/>
    <property type="match status" value="1"/>
</dbReference>
<protein>
    <submittedName>
        <fullName evidence="1">DUF938 domain-containing protein</fullName>
    </submittedName>
</protein>
<name>A0ABU7G8K1_9ALTE</name>
<reference evidence="1 2" key="2">
    <citation type="submission" date="2023-12" db="EMBL/GenBank/DDBJ databases">
        <authorList>
            <consortium name="Cladostephus spongiosus"/>
            <person name="Lorente B."/>
            <person name="Cabral C."/>
            <person name="Frias J."/>
            <person name="Faria J."/>
            <person name="Toubarro D."/>
        </authorList>
    </citation>
    <scope>NUCLEOTIDE SEQUENCE [LARGE SCALE GENOMIC DNA]</scope>
    <source>
        <strain evidence="1 2">ZMCS4</strain>
    </source>
</reference>
<dbReference type="InterPro" id="IPR029063">
    <property type="entry name" value="SAM-dependent_MTases_sf"/>
</dbReference>
<dbReference type="RefSeq" id="WP_329776535.1">
    <property type="nucleotide sequence ID" value="NZ_JAYDYW010000016.1"/>
</dbReference>
<evidence type="ECO:0000313" key="1">
    <source>
        <dbReference type="EMBL" id="MEE1675747.1"/>
    </source>
</evidence>
<evidence type="ECO:0000313" key="2">
    <source>
        <dbReference type="Proteomes" id="UP001310248"/>
    </source>
</evidence>
<dbReference type="EMBL" id="JAYDYW010000016">
    <property type="protein sequence ID" value="MEE1675747.1"/>
    <property type="molecule type" value="Genomic_DNA"/>
</dbReference>
<proteinExistence type="predicted"/>
<reference evidence="2" key="1">
    <citation type="submission" date="2023-07" db="EMBL/GenBank/DDBJ databases">
        <title>Draft genome sequence of Agarivorans aestuarii strain ZMCS4, a CAZymes producing bacteria isolated from the marine brown algae Clodostephus spongiosus.</title>
        <authorList>
            <person name="Lorente B."/>
            <person name="Cabral C."/>
            <person name="Frias J."/>
            <person name="Faria J."/>
            <person name="Toubarro D."/>
        </authorList>
    </citation>
    <scope>NUCLEOTIDE SEQUENCE [LARGE SCALE GENOMIC DNA]</scope>
    <source>
        <strain evidence="2">ZMCS4</strain>
    </source>
</reference>
<gene>
    <name evidence="1" type="ORF">SNR37_001074</name>
</gene>
<dbReference type="PANTHER" id="PTHR20974">
    <property type="entry name" value="UPF0585 PROTEIN CG18661"/>
    <property type="match status" value="1"/>
</dbReference>
<dbReference type="SUPFAM" id="SSF53335">
    <property type="entry name" value="S-adenosyl-L-methionine-dependent methyltransferases"/>
    <property type="match status" value="1"/>
</dbReference>
<organism evidence="1 2">
    <name type="scientific">Agarivorans aestuarii</name>
    <dbReference type="NCBI Taxonomy" id="1563703"/>
    <lineage>
        <taxon>Bacteria</taxon>
        <taxon>Pseudomonadati</taxon>
        <taxon>Pseudomonadota</taxon>
        <taxon>Gammaproteobacteria</taxon>
        <taxon>Alteromonadales</taxon>
        <taxon>Alteromonadaceae</taxon>
        <taxon>Agarivorans</taxon>
    </lineage>
</organism>
<accession>A0ABU7G8K1</accession>
<sequence length="201" mass="22943">MTNNQHPAAFFNRAADNNKQAILEQLKPRLQDARRLLEIGSGTGQHAAYFAKALPHLHWQCSDQQANLAAIGYWQKQMQLPEQAEPLNYQVGKNQWPFACDTVYTANTAHIMPQELVQLMYLDIGKHLPPKGKLFHYGPFRLAGEYTSDSNREFDLMLKEQGYGGLRDIEQLEAWAGLNKLKLKERIAMPANNLLLVWQKA</sequence>
<dbReference type="Proteomes" id="UP001310248">
    <property type="component" value="Unassembled WGS sequence"/>
</dbReference>